<dbReference type="RefSeq" id="WP_126220594.1">
    <property type="nucleotide sequence ID" value="NZ_BGKC01000040.1"/>
</dbReference>
<keyword evidence="1" id="KW-0812">Transmembrane</keyword>
<protein>
    <submittedName>
        <fullName evidence="2">Uncharacterized protein</fullName>
    </submittedName>
</protein>
<reference evidence="2" key="1">
    <citation type="submission" date="2023-07" db="EMBL/GenBank/DDBJ databases">
        <title>A collection of bacterial strains from the Burkholderia cepacia Research Laboratory and Repository.</title>
        <authorList>
            <person name="Lipuma J."/>
            <person name="Spilker T."/>
            <person name="Caverly L."/>
        </authorList>
    </citation>
    <scope>NUCLEOTIDE SEQUENCE</scope>
    <source>
        <strain evidence="2">AU44268</strain>
    </source>
</reference>
<evidence type="ECO:0000313" key="3">
    <source>
        <dbReference type="Proteomes" id="UP001171620"/>
    </source>
</evidence>
<name>A0AAW7T0G9_BURVI</name>
<accession>A0AAW7T0G9</accession>
<keyword evidence="1" id="KW-1133">Transmembrane helix</keyword>
<comment type="caution">
    <text evidence="2">The sequence shown here is derived from an EMBL/GenBank/DDBJ whole genome shotgun (WGS) entry which is preliminary data.</text>
</comment>
<sequence>MSIPQVDYSDDMDMKKTAKQVAGVAAGAAAVALLPVEAPVVAVAAVTVGAGIVAAKAVGALWSWIAD</sequence>
<dbReference type="Proteomes" id="UP001171620">
    <property type="component" value="Unassembled WGS sequence"/>
</dbReference>
<feature type="transmembrane region" description="Helical" evidence="1">
    <location>
        <begin position="21"/>
        <end position="36"/>
    </location>
</feature>
<evidence type="ECO:0000256" key="1">
    <source>
        <dbReference type="SAM" id="Phobius"/>
    </source>
</evidence>
<keyword evidence="1" id="KW-0472">Membrane</keyword>
<dbReference type="GeneID" id="45684180"/>
<organism evidence="2 3">
    <name type="scientific">Burkholderia vietnamiensis</name>
    <dbReference type="NCBI Taxonomy" id="60552"/>
    <lineage>
        <taxon>Bacteria</taxon>
        <taxon>Pseudomonadati</taxon>
        <taxon>Pseudomonadota</taxon>
        <taxon>Betaproteobacteria</taxon>
        <taxon>Burkholderiales</taxon>
        <taxon>Burkholderiaceae</taxon>
        <taxon>Burkholderia</taxon>
        <taxon>Burkholderia cepacia complex</taxon>
    </lineage>
</organism>
<dbReference type="AlphaFoldDB" id="A0AAW7T0G9"/>
<gene>
    <name evidence="2" type="ORF">QZM33_08550</name>
</gene>
<evidence type="ECO:0000313" key="2">
    <source>
        <dbReference type="EMBL" id="MDN7795015.1"/>
    </source>
</evidence>
<dbReference type="EMBL" id="JAUJRV010000004">
    <property type="protein sequence ID" value="MDN7795015.1"/>
    <property type="molecule type" value="Genomic_DNA"/>
</dbReference>
<proteinExistence type="predicted"/>
<feature type="transmembrane region" description="Helical" evidence="1">
    <location>
        <begin position="42"/>
        <end position="65"/>
    </location>
</feature>